<reference evidence="1" key="1">
    <citation type="submission" date="2021-02" db="EMBL/GenBank/DDBJ databases">
        <authorList>
            <person name="Nowell W R."/>
        </authorList>
    </citation>
    <scope>NUCLEOTIDE SEQUENCE</scope>
</reference>
<dbReference type="PANTHER" id="PTHR33488">
    <property type="entry name" value="ZGC:162509"/>
    <property type="match status" value="1"/>
</dbReference>
<name>A0A814LKU7_9BILA</name>
<dbReference type="AlphaFoldDB" id="A0A814LKU7"/>
<dbReference type="OrthoDB" id="5406275at2759"/>
<evidence type="ECO:0000313" key="1">
    <source>
        <dbReference type="EMBL" id="CAF1065574.1"/>
    </source>
</evidence>
<gene>
    <name evidence="1" type="ORF">VCS650_LOCUS18189</name>
</gene>
<dbReference type="Gene3D" id="1.20.1170.10">
    <property type="match status" value="1"/>
</dbReference>
<sequence length="463" mass="52762">MVLSSKKDFSFKVTSPNYNYKYMKHPGSFRATLSQIANEAYGAFLSAHSNMDQIQLYMQQIPGYVKTALKLLTTAPYSMLQKMLPTSLNNIDRLGTECSDLSLITYNKFADVELLLGEVIVLTIEAHGTTEQKATNASIDLAVSETEKKQLNNKEVDIRQRYEAAVADVKSAQDTYKDQLSKIPDVWEALAANVVGAVVGAVNTIVASTGKPQCAVKNCGPPMQDYSNHGVAGAESALNNLQAAQKRYDEIFLELMQHHDRITQVMVRIASLDMAKLEYEELIPIMQEAVQYLDEIKVHWGRLLRFFDGLRVRVKASVNGSLKNFVDWMTQAQATGEDELTPVYRAFYLEFMKEDIIGIHREAHLLYIMSRTYYDVSTEYLMDQLAGLNKLLVATTDEQRNLLKNELMRDTDTVRLKVQKLSEMRKKEYLQANQNRQHELEQFIEEAITQSIGRKRRQLRFLN</sequence>
<organism evidence="1 2">
    <name type="scientific">Adineta steineri</name>
    <dbReference type="NCBI Taxonomy" id="433720"/>
    <lineage>
        <taxon>Eukaryota</taxon>
        <taxon>Metazoa</taxon>
        <taxon>Spiralia</taxon>
        <taxon>Gnathifera</taxon>
        <taxon>Rotifera</taxon>
        <taxon>Eurotatoria</taxon>
        <taxon>Bdelloidea</taxon>
        <taxon>Adinetida</taxon>
        <taxon>Adinetidae</taxon>
        <taxon>Adineta</taxon>
    </lineage>
</organism>
<proteinExistence type="predicted"/>
<comment type="caution">
    <text evidence="1">The sequence shown here is derived from an EMBL/GenBank/DDBJ whole genome shotgun (WGS) entry which is preliminary data.</text>
</comment>
<dbReference type="Proteomes" id="UP000663891">
    <property type="component" value="Unassembled WGS sequence"/>
</dbReference>
<dbReference type="EMBL" id="CAJNON010000172">
    <property type="protein sequence ID" value="CAF1065574.1"/>
    <property type="molecule type" value="Genomic_DNA"/>
</dbReference>
<evidence type="ECO:0000313" key="2">
    <source>
        <dbReference type="Proteomes" id="UP000663891"/>
    </source>
</evidence>
<protein>
    <submittedName>
        <fullName evidence="1">Uncharacterized protein</fullName>
    </submittedName>
</protein>
<dbReference type="PANTHER" id="PTHR33488:SF2">
    <property type="entry name" value="EARLY ENDOSOME ANTIGEN 1-LIKE"/>
    <property type="match status" value="1"/>
</dbReference>
<accession>A0A814LKU7</accession>